<keyword evidence="5" id="KW-0998">Cell outer membrane</keyword>
<accession>A0A6I3LLS0</accession>
<dbReference type="OrthoDB" id="1680428at2"/>
<dbReference type="AlphaFoldDB" id="A0A6I3LLS0"/>
<evidence type="ECO:0000256" key="3">
    <source>
        <dbReference type="ARBA" id="ARBA00022692"/>
    </source>
</evidence>
<gene>
    <name evidence="9" type="ORF">GJV76_10945</name>
</gene>
<evidence type="ECO:0000256" key="5">
    <source>
        <dbReference type="ARBA" id="ARBA00023237"/>
    </source>
</evidence>
<keyword evidence="2" id="KW-1134">Transmembrane beta strand</keyword>
<dbReference type="Proteomes" id="UP000438760">
    <property type="component" value="Unassembled WGS sequence"/>
</dbReference>
<dbReference type="GO" id="GO:0009279">
    <property type="term" value="C:cell outer membrane"/>
    <property type="evidence" value="ECO:0007669"/>
    <property type="project" value="UniProtKB-SubCell"/>
</dbReference>
<feature type="chain" id="PRO_5026220241" evidence="8">
    <location>
        <begin position="25"/>
        <end position="498"/>
    </location>
</feature>
<dbReference type="Gene3D" id="1.20.1600.10">
    <property type="entry name" value="Outer membrane efflux proteins (OEP)"/>
    <property type="match status" value="2"/>
</dbReference>
<feature type="region of interest" description="Disordered" evidence="7">
    <location>
        <begin position="169"/>
        <end position="241"/>
    </location>
</feature>
<evidence type="ECO:0000256" key="4">
    <source>
        <dbReference type="ARBA" id="ARBA00023136"/>
    </source>
</evidence>
<evidence type="ECO:0000313" key="9">
    <source>
        <dbReference type="EMBL" id="MTG98637.1"/>
    </source>
</evidence>
<evidence type="ECO:0000256" key="2">
    <source>
        <dbReference type="ARBA" id="ARBA00022452"/>
    </source>
</evidence>
<dbReference type="EMBL" id="WMJX01000024">
    <property type="protein sequence ID" value="MTG98637.1"/>
    <property type="molecule type" value="Genomic_DNA"/>
</dbReference>
<keyword evidence="10" id="KW-1185">Reference proteome</keyword>
<keyword evidence="6" id="KW-0175">Coiled coil</keyword>
<dbReference type="GO" id="GO:1990281">
    <property type="term" value="C:efflux pump complex"/>
    <property type="evidence" value="ECO:0007669"/>
    <property type="project" value="TreeGrafter"/>
</dbReference>
<protein>
    <submittedName>
        <fullName evidence="9">Transporter</fullName>
    </submittedName>
</protein>
<feature type="coiled-coil region" evidence="6">
    <location>
        <begin position="246"/>
        <end position="280"/>
    </location>
</feature>
<sequence length="498" mass="55047">MNKSNMYIYLASAFLAVTSFTAKAVAQEQPKDSLAHYINVAIQNNPAIKSQHLAYQAFEKKIDQAGAFQDPELSLGFYTKPMDIVGGRQVGDITLMQMLPWFGTRKSARQEASHMAQMQYQEYLEGKETTVLQVYSQWYILQKLEQQLENAKQNKSLLEQLEQLSLKRFSAPSSSGTNSSASMNTSPTTPTTSQGAASSMGGMSMGGNSNTNAATAKSTTTSNNAMSSGGGMSSMGGSSSSGMSDVLRIRLEVIEIENTIESLQSQIKAEKVKFNALLNREANCEIAVDKNIEKVDFLISEDDVLDNIADNNPMLGMITEQGLAYKAKSEMDKKMSYPMIGLGVQYMIIGKTNDPMLAMGSMNGNDMIMPMVTVTLPIFRKKYNSQQEEGKLWWKSSDENLQNTLNTLKAEYYSFKSQLEDTQRTITLYGKQSTLAETTFNLIVKEFVSGKSDLTNVIQVQRQLLDYQLKKAEAIANYNTLVASINKLMAVGSHSQNQ</sequence>
<evidence type="ECO:0000256" key="7">
    <source>
        <dbReference type="SAM" id="MobiDB-lite"/>
    </source>
</evidence>
<dbReference type="RefSeq" id="WP_155092659.1">
    <property type="nucleotide sequence ID" value="NZ_CP102754.1"/>
</dbReference>
<reference evidence="9 10" key="1">
    <citation type="submission" date="2019-11" db="EMBL/GenBank/DDBJ databases">
        <title>Genome of Strain BIT-d1.</title>
        <authorList>
            <person name="Yang Y."/>
        </authorList>
    </citation>
    <scope>NUCLEOTIDE SEQUENCE [LARGE SCALE GENOMIC DNA]</scope>
    <source>
        <strain evidence="9 10">BIT-d1</strain>
    </source>
</reference>
<organism evidence="9 10">
    <name type="scientific">Myroides albus</name>
    <dbReference type="NCBI Taxonomy" id="2562892"/>
    <lineage>
        <taxon>Bacteria</taxon>
        <taxon>Pseudomonadati</taxon>
        <taxon>Bacteroidota</taxon>
        <taxon>Flavobacteriia</taxon>
        <taxon>Flavobacteriales</taxon>
        <taxon>Flavobacteriaceae</taxon>
        <taxon>Myroides</taxon>
    </lineage>
</organism>
<evidence type="ECO:0000256" key="6">
    <source>
        <dbReference type="SAM" id="Coils"/>
    </source>
</evidence>
<evidence type="ECO:0000256" key="1">
    <source>
        <dbReference type="ARBA" id="ARBA00004442"/>
    </source>
</evidence>
<comment type="caution">
    <text evidence="9">The sequence shown here is derived from an EMBL/GenBank/DDBJ whole genome shotgun (WGS) entry which is preliminary data.</text>
</comment>
<feature type="compositionally biased region" description="Low complexity" evidence="7">
    <location>
        <begin position="169"/>
        <end position="227"/>
    </location>
</feature>
<dbReference type="GO" id="GO:0015562">
    <property type="term" value="F:efflux transmembrane transporter activity"/>
    <property type="evidence" value="ECO:0007669"/>
    <property type="project" value="InterPro"/>
</dbReference>
<comment type="subcellular location">
    <subcellularLocation>
        <location evidence="1">Cell outer membrane</location>
    </subcellularLocation>
</comment>
<dbReference type="SUPFAM" id="SSF56954">
    <property type="entry name" value="Outer membrane efflux proteins (OEP)"/>
    <property type="match status" value="2"/>
</dbReference>
<dbReference type="PANTHER" id="PTHR30026">
    <property type="entry name" value="OUTER MEMBRANE PROTEIN TOLC"/>
    <property type="match status" value="1"/>
</dbReference>
<name>A0A6I3LLS0_9FLAO</name>
<keyword evidence="3" id="KW-0812">Transmembrane</keyword>
<dbReference type="InterPro" id="IPR051906">
    <property type="entry name" value="TolC-like"/>
</dbReference>
<dbReference type="PANTHER" id="PTHR30026:SF20">
    <property type="entry name" value="OUTER MEMBRANE PROTEIN TOLC"/>
    <property type="match status" value="1"/>
</dbReference>
<keyword evidence="4" id="KW-0472">Membrane</keyword>
<evidence type="ECO:0000256" key="8">
    <source>
        <dbReference type="SAM" id="SignalP"/>
    </source>
</evidence>
<keyword evidence="8" id="KW-0732">Signal</keyword>
<feature type="signal peptide" evidence="8">
    <location>
        <begin position="1"/>
        <end position="24"/>
    </location>
</feature>
<evidence type="ECO:0000313" key="10">
    <source>
        <dbReference type="Proteomes" id="UP000438760"/>
    </source>
</evidence>
<dbReference type="GO" id="GO:0015288">
    <property type="term" value="F:porin activity"/>
    <property type="evidence" value="ECO:0007669"/>
    <property type="project" value="TreeGrafter"/>
</dbReference>
<proteinExistence type="predicted"/>